<dbReference type="RefSeq" id="WP_377698086.1">
    <property type="nucleotide sequence ID" value="NZ_JBHLWE010000017.1"/>
</dbReference>
<evidence type="ECO:0000313" key="2">
    <source>
        <dbReference type="EMBL" id="MFC0340437.1"/>
    </source>
</evidence>
<dbReference type="EMBL" id="JBHLWE010000017">
    <property type="protein sequence ID" value="MFC0340437.1"/>
    <property type="molecule type" value="Genomic_DNA"/>
</dbReference>
<reference evidence="2 3" key="1">
    <citation type="submission" date="2024-09" db="EMBL/GenBank/DDBJ databases">
        <authorList>
            <person name="Sun Q."/>
            <person name="Mori K."/>
        </authorList>
    </citation>
    <scope>NUCLEOTIDE SEQUENCE [LARGE SCALE GENOMIC DNA]</scope>
    <source>
        <strain evidence="2 3">KCTC 22789</strain>
    </source>
</reference>
<dbReference type="Proteomes" id="UP001589799">
    <property type="component" value="Unassembled WGS sequence"/>
</dbReference>
<sequence length="67" mass="7259">MSTHPTILGEIVKQQAPDDDEKTSLDVERDLGLPGEGLGQDDSTTAQPASADADRKPGERRQRIQSE</sequence>
<evidence type="ECO:0000313" key="3">
    <source>
        <dbReference type="Proteomes" id="UP001589799"/>
    </source>
</evidence>
<feature type="compositionally biased region" description="Basic and acidic residues" evidence="1">
    <location>
        <begin position="22"/>
        <end position="31"/>
    </location>
</feature>
<comment type="caution">
    <text evidence="2">The sequence shown here is derived from an EMBL/GenBank/DDBJ whole genome shotgun (WGS) entry which is preliminary data.</text>
</comment>
<keyword evidence="3" id="KW-1185">Reference proteome</keyword>
<organism evidence="2 3">
    <name type="scientific">Paracoccus niistensis</name>
    <dbReference type="NCBI Taxonomy" id="632935"/>
    <lineage>
        <taxon>Bacteria</taxon>
        <taxon>Pseudomonadati</taxon>
        <taxon>Pseudomonadota</taxon>
        <taxon>Alphaproteobacteria</taxon>
        <taxon>Rhodobacterales</taxon>
        <taxon>Paracoccaceae</taxon>
        <taxon>Paracoccus</taxon>
    </lineage>
</organism>
<protein>
    <submittedName>
        <fullName evidence="2">Uncharacterized protein</fullName>
    </submittedName>
</protein>
<name>A0ABV6I2N6_9RHOB</name>
<accession>A0ABV6I2N6</accession>
<evidence type="ECO:0000256" key="1">
    <source>
        <dbReference type="SAM" id="MobiDB-lite"/>
    </source>
</evidence>
<feature type="region of interest" description="Disordered" evidence="1">
    <location>
        <begin position="1"/>
        <end position="67"/>
    </location>
</feature>
<gene>
    <name evidence="2" type="ORF">ACFFII_06620</name>
</gene>
<proteinExistence type="predicted"/>
<feature type="compositionally biased region" description="Basic and acidic residues" evidence="1">
    <location>
        <begin position="52"/>
        <end position="67"/>
    </location>
</feature>